<dbReference type="Proteomes" id="UP000028341">
    <property type="component" value="Unassembled WGS sequence"/>
</dbReference>
<dbReference type="AlphaFoldDB" id="A0A081XQE3"/>
<organism evidence="2 3">
    <name type="scientific">Streptomyces toyocaensis</name>
    <dbReference type="NCBI Taxonomy" id="55952"/>
    <lineage>
        <taxon>Bacteria</taxon>
        <taxon>Bacillati</taxon>
        <taxon>Actinomycetota</taxon>
        <taxon>Actinomycetes</taxon>
        <taxon>Kitasatosporales</taxon>
        <taxon>Streptomycetaceae</taxon>
        <taxon>Streptomyces</taxon>
    </lineage>
</organism>
<reference evidence="2 3" key="1">
    <citation type="submission" date="2014-02" db="EMBL/GenBank/DDBJ databases">
        <title>The genome announcement of Streptomyces toyocaensis NRRL15009.</title>
        <authorList>
            <person name="Hong H.-J."/>
            <person name="Kwun M.J."/>
        </authorList>
    </citation>
    <scope>NUCLEOTIDE SEQUENCE [LARGE SCALE GENOMIC DNA]</scope>
    <source>
        <strain evidence="2 3">NRRL 15009</strain>
    </source>
</reference>
<comment type="caution">
    <text evidence="2">The sequence shown here is derived from an EMBL/GenBank/DDBJ whole genome shotgun (WGS) entry which is preliminary data.</text>
</comment>
<evidence type="ECO:0000313" key="2">
    <source>
        <dbReference type="EMBL" id="KES05766.1"/>
    </source>
</evidence>
<gene>
    <name evidence="2" type="ORF">BU52_18340</name>
</gene>
<accession>A0A081XQE3</accession>
<protein>
    <recommendedName>
        <fullName evidence="4">Secreted protein</fullName>
    </recommendedName>
</protein>
<evidence type="ECO:0000313" key="3">
    <source>
        <dbReference type="Proteomes" id="UP000028341"/>
    </source>
</evidence>
<sequence length="89" mass="9228">MRKYQKAAVVMAMLGSVSFLGAGISHAGDEPSAELNNKQANACTQKNTTQGLINIDDLNLALAILGLNNVEDNDTDAVHCANGLSLGGE</sequence>
<proteinExistence type="predicted"/>
<name>A0A081XQE3_STRTO</name>
<dbReference type="OrthoDB" id="4330175at2"/>
<feature type="chain" id="PRO_5001766899" description="Secreted protein" evidence="1">
    <location>
        <begin position="28"/>
        <end position="89"/>
    </location>
</feature>
<keyword evidence="1" id="KW-0732">Signal</keyword>
<feature type="signal peptide" evidence="1">
    <location>
        <begin position="1"/>
        <end position="27"/>
    </location>
</feature>
<dbReference type="eggNOG" id="ENOG5032A5B">
    <property type="taxonomic scope" value="Bacteria"/>
</dbReference>
<evidence type="ECO:0008006" key="4">
    <source>
        <dbReference type="Google" id="ProtNLM"/>
    </source>
</evidence>
<evidence type="ECO:0000256" key="1">
    <source>
        <dbReference type="SAM" id="SignalP"/>
    </source>
</evidence>
<dbReference type="EMBL" id="JFCB01000015">
    <property type="protein sequence ID" value="KES05766.1"/>
    <property type="molecule type" value="Genomic_DNA"/>
</dbReference>
<dbReference type="RefSeq" id="WP_037935400.1">
    <property type="nucleotide sequence ID" value="NZ_JBFADL010000055.1"/>
</dbReference>
<keyword evidence="3" id="KW-1185">Reference proteome</keyword>
<dbReference type="STRING" id="55952.BU52_18340"/>